<protein>
    <submittedName>
        <fullName evidence="9">Ubiquinone biosynthesis protein coq7</fullName>
    </submittedName>
</protein>
<dbReference type="GO" id="GO:0046872">
    <property type="term" value="F:metal ion binding"/>
    <property type="evidence" value="ECO:0007669"/>
    <property type="project" value="UniProtKB-KW"/>
</dbReference>
<evidence type="ECO:0000256" key="2">
    <source>
        <dbReference type="ARBA" id="ARBA00022688"/>
    </source>
</evidence>
<keyword evidence="6" id="KW-0503">Monooxygenase</keyword>
<dbReference type="PANTHER" id="PTHR11237">
    <property type="entry name" value="COENZYME Q10 BIOSYNTHESIS PROTEIN 7"/>
    <property type="match status" value="1"/>
</dbReference>
<evidence type="ECO:0000256" key="5">
    <source>
        <dbReference type="ARBA" id="ARBA00023004"/>
    </source>
</evidence>
<dbReference type="GO" id="GO:0005743">
    <property type="term" value="C:mitochondrial inner membrane"/>
    <property type="evidence" value="ECO:0007669"/>
    <property type="project" value="TreeGrafter"/>
</dbReference>
<dbReference type="EMBL" id="BLLK01000069">
    <property type="protein sequence ID" value="GFH59955.1"/>
    <property type="molecule type" value="Genomic_DNA"/>
</dbReference>
<dbReference type="Pfam" id="PF03232">
    <property type="entry name" value="COQ7"/>
    <property type="match status" value="1"/>
</dbReference>
<reference evidence="9 10" key="1">
    <citation type="journal article" date="2021" name="Sci. Rep.">
        <title>The genome of the diatom Chaetoceros tenuissimus carries an ancient integrated fragment of an extant virus.</title>
        <authorList>
            <person name="Hongo Y."/>
            <person name="Kimura K."/>
            <person name="Takaki Y."/>
            <person name="Yoshida Y."/>
            <person name="Baba S."/>
            <person name="Kobayashi G."/>
            <person name="Nagasaki K."/>
            <person name="Hano T."/>
            <person name="Tomaru Y."/>
        </authorList>
    </citation>
    <scope>NUCLEOTIDE SEQUENCE [LARGE SCALE GENOMIC DNA]</scope>
    <source>
        <strain evidence="9 10">NIES-3715</strain>
    </source>
</reference>
<evidence type="ECO:0000256" key="8">
    <source>
        <dbReference type="SAM" id="MobiDB-lite"/>
    </source>
</evidence>
<evidence type="ECO:0000313" key="10">
    <source>
        <dbReference type="Proteomes" id="UP001054902"/>
    </source>
</evidence>
<dbReference type="InterPro" id="IPR011566">
    <property type="entry name" value="Ubq_synth_Coq7"/>
</dbReference>
<dbReference type="SUPFAM" id="SSF47240">
    <property type="entry name" value="Ferritin-like"/>
    <property type="match status" value="1"/>
</dbReference>
<dbReference type="PANTHER" id="PTHR11237:SF4">
    <property type="entry name" value="5-DEMETHOXYUBIQUINONE HYDROXYLASE, MITOCHONDRIAL"/>
    <property type="match status" value="1"/>
</dbReference>
<keyword evidence="7" id="KW-0472">Membrane</keyword>
<name>A0AAD3DAT2_9STRA</name>
<comment type="caution">
    <text evidence="9">The sequence shown here is derived from an EMBL/GenBank/DDBJ whole genome shotgun (WGS) entry which is preliminary data.</text>
</comment>
<gene>
    <name evidence="9" type="ORF">CTEN210_16431</name>
</gene>
<sequence>MMFSKSLVTRRTNQMIKLKSTGRAFSTSSTCSTSDTVTTDQQDNGKQDSFNYTAIRNEIMDYWMKNEAASPQGTATKARYCCFTLHDARQSYLKTDANWHWLDRELSSNYAGETGAVHIYKGAICALNLRSTDPASMEFCTTHMATESEHLAMFEKIVPKGKRTILIPIWKMAGWTLGFLPTMIGGSKALYVTVEAVESFVEEHFHEQIDPLTKEEACPELVKLLKHCCEDEVHHKEDAANQLLKANENLDSWWIKPWSQIVTVGSKVAAEMARRI</sequence>
<keyword evidence="3" id="KW-0479">Metal-binding</keyword>
<feature type="compositionally biased region" description="Low complexity" evidence="8">
    <location>
        <begin position="26"/>
        <end position="39"/>
    </location>
</feature>
<keyword evidence="9" id="KW-0830">Ubiquinone</keyword>
<keyword evidence="4" id="KW-0560">Oxidoreductase</keyword>
<evidence type="ECO:0000313" key="9">
    <source>
        <dbReference type="EMBL" id="GFH59955.1"/>
    </source>
</evidence>
<dbReference type="GO" id="GO:0008682">
    <property type="term" value="F:3-demethoxyubiquinol 3-hydroxylase activity"/>
    <property type="evidence" value="ECO:0007669"/>
    <property type="project" value="TreeGrafter"/>
</dbReference>
<dbReference type="AlphaFoldDB" id="A0AAD3DAT2"/>
<evidence type="ECO:0000256" key="7">
    <source>
        <dbReference type="ARBA" id="ARBA00023136"/>
    </source>
</evidence>
<feature type="region of interest" description="Disordered" evidence="8">
    <location>
        <begin position="25"/>
        <end position="48"/>
    </location>
</feature>
<accession>A0AAD3DAT2</accession>
<evidence type="ECO:0000256" key="4">
    <source>
        <dbReference type="ARBA" id="ARBA00023002"/>
    </source>
</evidence>
<evidence type="ECO:0000256" key="6">
    <source>
        <dbReference type="ARBA" id="ARBA00023033"/>
    </source>
</evidence>
<dbReference type="InterPro" id="IPR009078">
    <property type="entry name" value="Ferritin-like_SF"/>
</dbReference>
<comment type="pathway">
    <text evidence="1">Cofactor biosynthesis; ubiquinone biosynthesis.</text>
</comment>
<dbReference type="Proteomes" id="UP001054902">
    <property type="component" value="Unassembled WGS sequence"/>
</dbReference>
<evidence type="ECO:0000256" key="3">
    <source>
        <dbReference type="ARBA" id="ARBA00022723"/>
    </source>
</evidence>
<proteinExistence type="predicted"/>
<keyword evidence="10" id="KW-1185">Reference proteome</keyword>
<keyword evidence="5" id="KW-0408">Iron</keyword>
<organism evidence="9 10">
    <name type="scientific">Chaetoceros tenuissimus</name>
    <dbReference type="NCBI Taxonomy" id="426638"/>
    <lineage>
        <taxon>Eukaryota</taxon>
        <taxon>Sar</taxon>
        <taxon>Stramenopiles</taxon>
        <taxon>Ochrophyta</taxon>
        <taxon>Bacillariophyta</taxon>
        <taxon>Coscinodiscophyceae</taxon>
        <taxon>Chaetocerotophycidae</taxon>
        <taxon>Chaetocerotales</taxon>
        <taxon>Chaetocerotaceae</taxon>
        <taxon>Chaetoceros</taxon>
    </lineage>
</organism>
<dbReference type="GO" id="GO:0006744">
    <property type="term" value="P:ubiquinone biosynthetic process"/>
    <property type="evidence" value="ECO:0007669"/>
    <property type="project" value="UniProtKB-KW"/>
</dbReference>
<keyword evidence="2" id="KW-0831">Ubiquinone biosynthesis</keyword>
<evidence type="ECO:0000256" key="1">
    <source>
        <dbReference type="ARBA" id="ARBA00004749"/>
    </source>
</evidence>